<dbReference type="InterPro" id="IPR036188">
    <property type="entry name" value="FAD/NAD-bd_sf"/>
</dbReference>
<protein>
    <submittedName>
        <fullName evidence="7">FAD-dependent pyridine nucleotide-disulphide oxidoreductase, YumB</fullName>
    </submittedName>
</protein>
<dbReference type="SUPFAM" id="SSF51905">
    <property type="entry name" value="FAD/NAD(P)-binding domain"/>
    <property type="match status" value="1"/>
</dbReference>
<proteinExistence type="inferred from homology"/>
<dbReference type="Gene3D" id="3.50.50.100">
    <property type="match status" value="1"/>
</dbReference>
<dbReference type="EMBL" id="CAJRAY010000018">
    <property type="protein sequence ID" value="CAG5080304.1"/>
    <property type="molecule type" value="Genomic_DNA"/>
</dbReference>
<evidence type="ECO:0000256" key="1">
    <source>
        <dbReference type="ARBA" id="ARBA00001974"/>
    </source>
</evidence>
<evidence type="ECO:0000256" key="5">
    <source>
        <dbReference type="ARBA" id="ARBA00023002"/>
    </source>
</evidence>
<dbReference type="RefSeq" id="WP_213483588.1">
    <property type="nucleotide sequence ID" value="NZ_CAJRAY010000018.1"/>
</dbReference>
<dbReference type="InterPro" id="IPR023753">
    <property type="entry name" value="FAD/NAD-binding_dom"/>
</dbReference>
<evidence type="ECO:0000256" key="4">
    <source>
        <dbReference type="ARBA" id="ARBA00022827"/>
    </source>
</evidence>
<evidence type="ECO:0000256" key="2">
    <source>
        <dbReference type="ARBA" id="ARBA00005272"/>
    </source>
</evidence>
<evidence type="ECO:0000313" key="8">
    <source>
        <dbReference type="Proteomes" id="UP000681526"/>
    </source>
</evidence>
<evidence type="ECO:0000256" key="3">
    <source>
        <dbReference type="ARBA" id="ARBA00022630"/>
    </source>
</evidence>
<dbReference type="PANTHER" id="PTHR42913">
    <property type="entry name" value="APOPTOSIS-INDUCING FACTOR 1"/>
    <property type="match status" value="1"/>
</dbReference>
<sequence length="398" mass="43218">MAEPKKIVVLGAGYAGIPAVLTLQKSLRDGEADITLINKHDYHYFTTWLHKPAAGTDRPERSRVDLSDIIDPRKAALLKRTVRRIDTAAKTVETDEGVIPYDVLIVALGGQPETFGIPGLAEHAFFIRSLNSVRFIREHIDRQFAQFKQDESRTERLTFVVGGAGLTGIEFIGELADRIPKLCRDYDVDPALVKIINVEAAPAALPGFEASLVDYAMNLLARKGVIFKLGTPVKKCTSEGVEIGDGEFIRAGTVVWAGGIRGNRVLEDSGFETVRGRVVVNPYLQAPGHDDVFIIGDSSIVLNDQGKPWPPSGQIAIQQGEAAARNVIALLRGREMATFKYVYRGTVASLGKGEAIGSVGKYRLKGTAAAILKNVVDARYLFKIGGAGLVVRKMSGFF</sequence>
<dbReference type="Proteomes" id="UP000681526">
    <property type="component" value="Unassembled WGS sequence"/>
</dbReference>
<evidence type="ECO:0000259" key="6">
    <source>
        <dbReference type="Pfam" id="PF07992"/>
    </source>
</evidence>
<comment type="caution">
    <text evidence="7">The sequence shown here is derived from an EMBL/GenBank/DDBJ whole genome shotgun (WGS) entry which is preliminary data.</text>
</comment>
<keyword evidence="8" id="KW-1185">Reference proteome</keyword>
<keyword evidence="5" id="KW-0560">Oxidoreductase</keyword>
<name>A0ABN7RQL4_THEXY</name>
<accession>A0ABN7RQL4</accession>
<organism evidence="7 8">
    <name type="scientific">Thermobacillus xylanilyticus</name>
    <dbReference type="NCBI Taxonomy" id="76633"/>
    <lineage>
        <taxon>Bacteria</taxon>
        <taxon>Bacillati</taxon>
        <taxon>Bacillota</taxon>
        <taxon>Bacilli</taxon>
        <taxon>Bacillales</taxon>
        <taxon>Paenibacillaceae</taxon>
        <taxon>Thermobacillus</taxon>
    </lineage>
</organism>
<dbReference type="InterPro" id="IPR051169">
    <property type="entry name" value="NADH-Q_oxidoreductase"/>
</dbReference>
<reference evidence="7 8" key="1">
    <citation type="submission" date="2021-04" db="EMBL/GenBank/DDBJ databases">
        <authorList>
            <person name="Rakotoarivonina H."/>
        </authorList>
    </citation>
    <scope>NUCLEOTIDE SEQUENCE [LARGE SCALE GENOMIC DNA]</scope>
    <source>
        <strain evidence="7 8">XE</strain>
    </source>
</reference>
<keyword evidence="3" id="KW-0285">Flavoprotein</keyword>
<dbReference type="PRINTS" id="PR00368">
    <property type="entry name" value="FADPNR"/>
</dbReference>
<dbReference type="PANTHER" id="PTHR42913:SF3">
    <property type="entry name" value="64 KDA MITOCHONDRIAL NADH DEHYDROGENASE (EUROFUNG)"/>
    <property type="match status" value="1"/>
</dbReference>
<dbReference type="Pfam" id="PF07992">
    <property type="entry name" value="Pyr_redox_2"/>
    <property type="match status" value="1"/>
</dbReference>
<gene>
    <name evidence="7" type="primary">txxe 773-yumB</name>
    <name evidence="7" type="ORF">TXXE_04180</name>
</gene>
<keyword evidence="4" id="KW-0274">FAD</keyword>
<comment type="similarity">
    <text evidence="2">Belongs to the NADH dehydrogenase family.</text>
</comment>
<feature type="domain" description="FAD/NAD(P)-binding" evidence="6">
    <location>
        <begin position="6"/>
        <end position="320"/>
    </location>
</feature>
<evidence type="ECO:0000313" key="7">
    <source>
        <dbReference type="EMBL" id="CAG5080304.1"/>
    </source>
</evidence>
<comment type="cofactor">
    <cofactor evidence="1">
        <name>FAD</name>
        <dbReference type="ChEBI" id="CHEBI:57692"/>
    </cofactor>
</comment>